<gene>
    <name evidence="15" type="primary">nadC</name>
    <name evidence="15" type="ORF">ENJ40_07130</name>
</gene>
<dbReference type="InterPro" id="IPR036068">
    <property type="entry name" value="Nicotinate_pribotase-like_C"/>
</dbReference>
<evidence type="ECO:0000256" key="6">
    <source>
        <dbReference type="ARBA" id="ARBA00022642"/>
    </source>
</evidence>
<evidence type="ECO:0000256" key="12">
    <source>
        <dbReference type="PIRNR" id="PIRNR006250"/>
    </source>
</evidence>
<comment type="caution">
    <text evidence="15">The sequence shown here is derived from an EMBL/GenBank/DDBJ whole genome shotgun (WGS) entry which is preliminary data.</text>
</comment>
<comment type="catalytic activity">
    <reaction evidence="10">
        <text>nicotinate beta-D-ribonucleotide + CO2 + diphosphate = quinolinate + 5-phospho-alpha-D-ribose 1-diphosphate + 2 H(+)</text>
        <dbReference type="Rhea" id="RHEA:12733"/>
        <dbReference type="ChEBI" id="CHEBI:15378"/>
        <dbReference type="ChEBI" id="CHEBI:16526"/>
        <dbReference type="ChEBI" id="CHEBI:29959"/>
        <dbReference type="ChEBI" id="CHEBI:33019"/>
        <dbReference type="ChEBI" id="CHEBI:57502"/>
        <dbReference type="ChEBI" id="CHEBI:58017"/>
        <dbReference type="EC" id="2.4.2.19"/>
    </reaction>
</comment>
<evidence type="ECO:0000256" key="4">
    <source>
        <dbReference type="ARBA" id="ARBA00011218"/>
    </source>
</evidence>
<evidence type="ECO:0000259" key="13">
    <source>
        <dbReference type="Pfam" id="PF01729"/>
    </source>
</evidence>
<comment type="subunit">
    <text evidence="4">Hexamer formed by 3 homodimers.</text>
</comment>
<organism evidence="15">
    <name type="scientific">Thermosulfurimonas dismutans</name>
    <dbReference type="NCBI Taxonomy" id="999894"/>
    <lineage>
        <taxon>Bacteria</taxon>
        <taxon>Pseudomonadati</taxon>
        <taxon>Thermodesulfobacteriota</taxon>
        <taxon>Thermodesulfobacteria</taxon>
        <taxon>Thermodesulfobacteriales</taxon>
        <taxon>Thermodesulfobacteriaceae</taxon>
        <taxon>Thermosulfurimonas</taxon>
    </lineage>
</organism>
<dbReference type="PANTHER" id="PTHR32179:SF3">
    <property type="entry name" value="NICOTINATE-NUCLEOTIDE PYROPHOSPHORYLASE [CARBOXYLATING]"/>
    <property type="match status" value="1"/>
</dbReference>
<feature type="domain" description="Quinolinate phosphoribosyl transferase C-terminal" evidence="13">
    <location>
        <begin position="111"/>
        <end position="279"/>
    </location>
</feature>
<dbReference type="EC" id="2.4.2.19" evidence="5"/>
<evidence type="ECO:0000256" key="7">
    <source>
        <dbReference type="ARBA" id="ARBA00022676"/>
    </source>
</evidence>
<dbReference type="InterPro" id="IPR022412">
    <property type="entry name" value="Quinolinate_PRibosylTrfase_N"/>
</dbReference>
<evidence type="ECO:0000256" key="2">
    <source>
        <dbReference type="ARBA" id="ARBA00004893"/>
    </source>
</evidence>
<dbReference type="Gene3D" id="3.20.20.70">
    <property type="entry name" value="Aldolase class I"/>
    <property type="match status" value="1"/>
</dbReference>
<evidence type="ECO:0000259" key="14">
    <source>
        <dbReference type="Pfam" id="PF02749"/>
    </source>
</evidence>
<proteinExistence type="inferred from homology"/>
<dbReference type="GO" id="GO:0009435">
    <property type="term" value="P:NAD+ biosynthetic process"/>
    <property type="evidence" value="ECO:0007669"/>
    <property type="project" value="UniProtKB-UniPathway"/>
</dbReference>
<dbReference type="Gene3D" id="3.90.1170.20">
    <property type="entry name" value="Quinolinate phosphoribosyl transferase, N-terminal domain"/>
    <property type="match status" value="1"/>
</dbReference>
<dbReference type="GO" id="GO:0034213">
    <property type="term" value="P:quinolinate catabolic process"/>
    <property type="evidence" value="ECO:0007669"/>
    <property type="project" value="TreeGrafter"/>
</dbReference>
<keyword evidence="7 12" id="KW-0328">Glycosyltransferase</keyword>
<dbReference type="GO" id="GO:0005737">
    <property type="term" value="C:cytoplasm"/>
    <property type="evidence" value="ECO:0007669"/>
    <property type="project" value="TreeGrafter"/>
</dbReference>
<dbReference type="FunFam" id="3.90.1170.20:FF:000001">
    <property type="entry name" value="Nicotinate-nucleotide diphosphorylase (Carboxylating)"/>
    <property type="match status" value="1"/>
</dbReference>
<comment type="function">
    <text evidence="1">Involved in the catabolism of quinolinic acid (QA).</text>
</comment>
<dbReference type="InterPro" id="IPR027277">
    <property type="entry name" value="NadC/ModD"/>
</dbReference>
<dbReference type="NCBIfam" id="TIGR00078">
    <property type="entry name" value="nadC"/>
    <property type="match status" value="1"/>
</dbReference>
<accession>A0A7C3CKU6</accession>
<keyword evidence="6" id="KW-0662">Pyridine nucleotide biosynthesis</keyword>
<evidence type="ECO:0000256" key="11">
    <source>
        <dbReference type="ARBA" id="ARBA00069173"/>
    </source>
</evidence>
<feature type="domain" description="Quinolinate phosphoribosyl transferase N-terminal" evidence="14">
    <location>
        <begin position="24"/>
        <end position="109"/>
    </location>
</feature>
<dbReference type="InterPro" id="IPR004393">
    <property type="entry name" value="NadC"/>
</dbReference>
<evidence type="ECO:0000256" key="9">
    <source>
        <dbReference type="ARBA" id="ARBA00033102"/>
    </source>
</evidence>
<keyword evidence="8 12" id="KW-0808">Transferase</keyword>
<dbReference type="Proteomes" id="UP000886043">
    <property type="component" value="Unassembled WGS sequence"/>
</dbReference>
<evidence type="ECO:0000256" key="3">
    <source>
        <dbReference type="ARBA" id="ARBA00009400"/>
    </source>
</evidence>
<dbReference type="GO" id="GO:0004514">
    <property type="term" value="F:nicotinate-nucleotide diphosphorylase (carboxylating) activity"/>
    <property type="evidence" value="ECO:0007669"/>
    <property type="project" value="UniProtKB-EC"/>
</dbReference>
<dbReference type="InterPro" id="IPR037128">
    <property type="entry name" value="Quinolinate_PRibosylTase_N_sf"/>
</dbReference>
<dbReference type="EMBL" id="DRMH01000094">
    <property type="protein sequence ID" value="HFC98211.1"/>
    <property type="molecule type" value="Genomic_DNA"/>
</dbReference>
<dbReference type="CDD" id="cd01572">
    <property type="entry name" value="QPRTase"/>
    <property type="match status" value="1"/>
</dbReference>
<dbReference type="PANTHER" id="PTHR32179">
    <property type="entry name" value="NICOTINATE-NUCLEOTIDE PYROPHOSPHORYLASE [CARBOXYLATING]"/>
    <property type="match status" value="1"/>
</dbReference>
<dbReference type="FunFam" id="3.20.20.70:FF:000030">
    <property type="entry name" value="Nicotinate-nucleotide pyrophosphorylase, carboxylating"/>
    <property type="match status" value="1"/>
</dbReference>
<dbReference type="SUPFAM" id="SSF51690">
    <property type="entry name" value="Nicotinate/Quinolinate PRTase C-terminal domain-like"/>
    <property type="match status" value="1"/>
</dbReference>
<name>A0A7C3CKU6_9BACT</name>
<evidence type="ECO:0000256" key="5">
    <source>
        <dbReference type="ARBA" id="ARBA00011944"/>
    </source>
</evidence>
<dbReference type="AlphaFoldDB" id="A0A7C3CKU6"/>
<dbReference type="PIRSF" id="PIRSF006250">
    <property type="entry name" value="NadC_ModD"/>
    <property type="match status" value="1"/>
</dbReference>
<dbReference type="InterPro" id="IPR002638">
    <property type="entry name" value="Quinolinate_PRibosylTrfase_C"/>
</dbReference>
<evidence type="ECO:0000256" key="8">
    <source>
        <dbReference type="ARBA" id="ARBA00022679"/>
    </source>
</evidence>
<protein>
    <recommendedName>
        <fullName evidence="11">Probable nicotinate-nucleotide pyrophosphorylase [carboxylating]</fullName>
        <ecNumber evidence="5">2.4.2.19</ecNumber>
    </recommendedName>
    <alternativeName>
        <fullName evidence="9">Quinolinate phosphoribosyltransferase [decarboxylating]</fullName>
    </alternativeName>
</protein>
<dbReference type="Pfam" id="PF02749">
    <property type="entry name" value="QRPTase_N"/>
    <property type="match status" value="1"/>
</dbReference>
<evidence type="ECO:0000256" key="10">
    <source>
        <dbReference type="ARBA" id="ARBA00047445"/>
    </source>
</evidence>
<evidence type="ECO:0000313" key="15">
    <source>
        <dbReference type="EMBL" id="HFC98211.1"/>
    </source>
</evidence>
<sequence length="285" mass="31814">MVLAAWMLRPLVEQALREDLFFGDPTTEALVPEELKGRGVCRSKEPLVVCGLPVAREVFRVIDPELELDFRVREGERVEAYTVLFEVRGRIRSILQGERVALNFLQHLSGIATLTRRFVEAVQGFPVRIVDTRKTIPGLRYLEKYAVRVGGGHNHRLGLSEGVLIKDNHIRACGGIREAIKRAREKLPHTFRLEVEVSSLEELEEALSAGAEVILLDNLDPPRVREAVARARSLRPQVLLEVSGGVTLENVRAFAETGVDLISVGRLTHSAPAVDIHLKITETFN</sequence>
<reference evidence="15" key="1">
    <citation type="journal article" date="2020" name="mSystems">
        <title>Genome- and Community-Level Interaction Insights into Carbon Utilization and Element Cycling Functions of Hydrothermarchaeota in Hydrothermal Sediment.</title>
        <authorList>
            <person name="Zhou Z."/>
            <person name="Liu Y."/>
            <person name="Xu W."/>
            <person name="Pan J."/>
            <person name="Luo Z.H."/>
            <person name="Li M."/>
        </authorList>
    </citation>
    <scope>NUCLEOTIDE SEQUENCE [LARGE SCALE GENOMIC DNA]</scope>
    <source>
        <strain evidence="15">HyVt-483</strain>
    </source>
</reference>
<comment type="similarity">
    <text evidence="3 12">Belongs to the NadC/ModD family.</text>
</comment>
<evidence type="ECO:0000256" key="1">
    <source>
        <dbReference type="ARBA" id="ARBA00003237"/>
    </source>
</evidence>
<dbReference type="Pfam" id="PF01729">
    <property type="entry name" value="QRPTase_C"/>
    <property type="match status" value="1"/>
</dbReference>
<dbReference type="InterPro" id="IPR013785">
    <property type="entry name" value="Aldolase_TIM"/>
</dbReference>
<comment type="pathway">
    <text evidence="2">Cofactor biosynthesis; NAD(+) biosynthesis; nicotinate D-ribonucleotide from quinolinate: step 1/1.</text>
</comment>
<dbReference type="UniPathway" id="UPA00253">
    <property type="reaction ID" value="UER00331"/>
</dbReference>
<dbReference type="SUPFAM" id="SSF54675">
    <property type="entry name" value="Nicotinate/Quinolinate PRTase N-terminal domain-like"/>
    <property type="match status" value="1"/>
</dbReference>